<keyword evidence="7 11" id="KW-0456">Lyase</keyword>
<dbReference type="RefSeq" id="WP_015818523.1">
    <property type="nucleotide sequence ID" value="NC_012997.1"/>
</dbReference>
<evidence type="ECO:0000256" key="8">
    <source>
        <dbReference type="ARBA" id="ARBA00029996"/>
    </source>
</evidence>
<sequence length="339" mass="37131">MKPLQIHHGGNLLQAAEFWSVPLADWLDLSTAISPFSYPLASPPSAVWQQLPYLNPEFVKAACSYYGCKCLLPVAGSQQAIELLPGLLKAERVVVPALGYSEHEIQWQAAGATLCRYHDIHQLEALITQGELQVAVVINPNNPTGDVFPRERMLRLAALAAAHNTRLIVDEAFADATPEISLAGSCLENVIVLRSLGKFFGLAGVRVGFIVAAESLLSQWADAVGPWEITGPSQWAAQQALQDSRWQAEQRQRLQQASAQLSQLLQTRFPQTTVVKQPLFCSLYLPQTTGPAIFEQLARRGILVRLFTPSHAYSLVRFGMLASSSAFARLAEALASCRF</sequence>
<dbReference type="STRING" id="377629.TERTU_3321"/>
<dbReference type="GO" id="GO:0009236">
    <property type="term" value="P:cobalamin biosynthetic process"/>
    <property type="evidence" value="ECO:0007669"/>
    <property type="project" value="UniProtKB-UniPathway"/>
</dbReference>
<protein>
    <recommendedName>
        <fullName evidence="4">threonine-phosphate decarboxylase</fullName>
        <ecNumber evidence="4">4.1.1.81</ecNumber>
    </recommendedName>
    <alternativeName>
        <fullName evidence="8">L-threonine-O-3-phosphate decarboxylase</fullName>
    </alternativeName>
</protein>
<dbReference type="PANTHER" id="PTHR42885">
    <property type="entry name" value="HISTIDINOL-PHOSPHATE AMINOTRANSFERASE-RELATED"/>
    <property type="match status" value="1"/>
</dbReference>
<evidence type="ECO:0000313" key="11">
    <source>
        <dbReference type="EMBL" id="ACR12411.1"/>
    </source>
</evidence>
<comment type="function">
    <text evidence="2">Decarboxylates L-threonine-O-3-phosphate to yield (R)-1-amino-2-propanol O-2-phosphate, the precursor for the linkage between the nucleotide loop and the corrin ring in cobalamin.</text>
</comment>
<dbReference type="CDD" id="cd00609">
    <property type="entry name" value="AAT_like"/>
    <property type="match status" value="1"/>
</dbReference>
<dbReference type="Gene3D" id="3.40.640.10">
    <property type="entry name" value="Type I PLP-dependent aspartate aminotransferase-like (Major domain)"/>
    <property type="match status" value="1"/>
</dbReference>
<reference evidence="11 12" key="1">
    <citation type="journal article" date="2009" name="PLoS ONE">
        <title>The complete genome of Teredinibacter turnerae T7901: an intracellular endosymbiont of marine wood-boring bivalves (shipworms).</title>
        <authorList>
            <person name="Yang J.C."/>
            <person name="Madupu R."/>
            <person name="Durkin A.S."/>
            <person name="Ekborg N.A."/>
            <person name="Pedamallu C.S."/>
            <person name="Hostetler J.B."/>
            <person name="Radune D."/>
            <person name="Toms B.S."/>
            <person name="Henrissat B."/>
            <person name="Coutinho P.M."/>
            <person name="Schwarz S."/>
            <person name="Field L."/>
            <person name="Trindade-Silva A.E."/>
            <person name="Soares C.A.G."/>
            <person name="Elshahawi S."/>
            <person name="Hanora A."/>
            <person name="Schmidt E.W."/>
            <person name="Haygood M.G."/>
            <person name="Posfai J."/>
            <person name="Benner J."/>
            <person name="Madinger C."/>
            <person name="Nove J."/>
            <person name="Anton B."/>
            <person name="Chaudhary K."/>
            <person name="Foster J."/>
            <person name="Holman A."/>
            <person name="Kumar S."/>
            <person name="Lessard P.A."/>
            <person name="Luyten Y.A."/>
            <person name="Slatko B."/>
            <person name="Wood N."/>
            <person name="Wu B."/>
            <person name="Teplitski M."/>
            <person name="Mougous J.D."/>
            <person name="Ward N."/>
            <person name="Eisen J.A."/>
            <person name="Badger J.H."/>
            <person name="Distel D.L."/>
        </authorList>
    </citation>
    <scope>NUCLEOTIDE SEQUENCE [LARGE SCALE GENOMIC DNA]</scope>
    <source>
        <strain evidence="12">ATCC 39867 / T7901</strain>
    </source>
</reference>
<gene>
    <name evidence="11" type="primary">cobC</name>
    <name evidence="11" type="ordered locus">TERTU_3321</name>
</gene>
<dbReference type="AlphaFoldDB" id="C5BQJ0"/>
<evidence type="ECO:0000256" key="5">
    <source>
        <dbReference type="ARBA" id="ARBA00022573"/>
    </source>
</evidence>
<evidence type="ECO:0000256" key="2">
    <source>
        <dbReference type="ARBA" id="ARBA00003444"/>
    </source>
</evidence>
<dbReference type="PANTHER" id="PTHR42885:SF1">
    <property type="entry name" value="THREONINE-PHOSPHATE DECARBOXYLASE"/>
    <property type="match status" value="1"/>
</dbReference>
<dbReference type="OrthoDB" id="9799304at2"/>
<dbReference type="Pfam" id="PF00155">
    <property type="entry name" value="Aminotran_1_2"/>
    <property type="match status" value="1"/>
</dbReference>
<proteinExistence type="predicted"/>
<dbReference type="SUPFAM" id="SSF53383">
    <property type="entry name" value="PLP-dependent transferases"/>
    <property type="match status" value="1"/>
</dbReference>
<accession>C5BQJ0</accession>
<evidence type="ECO:0000256" key="1">
    <source>
        <dbReference type="ARBA" id="ARBA00001933"/>
    </source>
</evidence>
<evidence type="ECO:0000256" key="3">
    <source>
        <dbReference type="ARBA" id="ARBA00004953"/>
    </source>
</evidence>
<evidence type="ECO:0000256" key="6">
    <source>
        <dbReference type="ARBA" id="ARBA00022898"/>
    </source>
</evidence>
<dbReference type="GO" id="GO:0048472">
    <property type="term" value="F:threonine-phosphate decarboxylase activity"/>
    <property type="evidence" value="ECO:0007669"/>
    <property type="project" value="UniProtKB-EC"/>
</dbReference>
<evidence type="ECO:0000256" key="7">
    <source>
        <dbReference type="ARBA" id="ARBA00023239"/>
    </source>
</evidence>
<dbReference type="GO" id="GO:0030170">
    <property type="term" value="F:pyridoxal phosphate binding"/>
    <property type="evidence" value="ECO:0007669"/>
    <property type="project" value="InterPro"/>
</dbReference>
<evidence type="ECO:0000256" key="9">
    <source>
        <dbReference type="ARBA" id="ARBA00048531"/>
    </source>
</evidence>
<dbReference type="HOGENOM" id="CLU_017584_3_4_6"/>
<dbReference type="InterPro" id="IPR015424">
    <property type="entry name" value="PyrdxlP-dep_Trfase"/>
</dbReference>
<dbReference type="Gene3D" id="3.90.1150.10">
    <property type="entry name" value="Aspartate Aminotransferase, domain 1"/>
    <property type="match status" value="1"/>
</dbReference>
<dbReference type="EC" id="4.1.1.81" evidence="4"/>
<dbReference type="InterPro" id="IPR015422">
    <property type="entry name" value="PyrdxlP-dep_Trfase_small"/>
</dbReference>
<dbReference type="InterPro" id="IPR005860">
    <property type="entry name" value="CobD"/>
</dbReference>
<name>C5BQJ0_TERTT</name>
<comment type="cofactor">
    <cofactor evidence="1">
        <name>pyridoxal 5'-phosphate</name>
        <dbReference type="ChEBI" id="CHEBI:597326"/>
    </cofactor>
</comment>
<dbReference type="Proteomes" id="UP000009080">
    <property type="component" value="Chromosome"/>
</dbReference>
<organism evidence="11 12">
    <name type="scientific">Teredinibacter turnerae (strain ATCC 39867 / T7901)</name>
    <dbReference type="NCBI Taxonomy" id="377629"/>
    <lineage>
        <taxon>Bacteria</taxon>
        <taxon>Pseudomonadati</taxon>
        <taxon>Pseudomonadota</taxon>
        <taxon>Gammaproteobacteria</taxon>
        <taxon>Cellvibrionales</taxon>
        <taxon>Cellvibrionaceae</taxon>
        <taxon>Teredinibacter</taxon>
    </lineage>
</organism>
<feature type="domain" description="Aminotransferase class I/classII large" evidence="10">
    <location>
        <begin position="54"/>
        <end position="332"/>
    </location>
</feature>
<dbReference type="UniPathway" id="UPA00148"/>
<dbReference type="KEGG" id="ttu:TERTU_3321"/>
<dbReference type="eggNOG" id="COG0079">
    <property type="taxonomic scope" value="Bacteria"/>
</dbReference>
<dbReference type="InterPro" id="IPR015421">
    <property type="entry name" value="PyrdxlP-dep_Trfase_major"/>
</dbReference>
<keyword evidence="6" id="KW-0663">Pyridoxal phosphate</keyword>
<evidence type="ECO:0000313" key="12">
    <source>
        <dbReference type="Proteomes" id="UP000009080"/>
    </source>
</evidence>
<evidence type="ECO:0000256" key="4">
    <source>
        <dbReference type="ARBA" id="ARBA00012285"/>
    </source>
</evidence>
<dbReference type="NCBIfam" id="TIGR01140">
    <property type="entry name" value="L_thr_O3P_dcar"/>
    <property type="match status" value="1"/>
</dbReference>
<comment type="catalytic activity">
    <reaction evidence="9">
        <text>O-phospho-L-threonine + H(+) = (R)-1-aminopropan-2-yl phosphate + CO2</text>
        <dbReference type="Rhea" id="RHEA:11492"/>
        <dbReference type="ChEBI" id="CHEBI:15378"/>
        <dbReference type="ChEBI" id="CHEBI:16526"/>
        <dbReference type="ChEBI" id="CHEBI:58563"/>
        <dbReference type="ChEBI" id="CHEBI:58675"/>
        <dbReference type="EC" id="4.1.1.81"/>
    </reaction>
</comment>
<comment type="pathway">
    <text evidence="3">Cofactor biosynthesis; adenosylcobalamin biosynthesis.</text>
</comment>
<dbReference type="InterPro" id="IPR004839">
    <property type="entry name" value="Aminotransferase_I/II_large"/>
</dbReference>
<dbReference type="EMBL" id="CP001614">
    <property type="protein sequence ID" value="ACR12411.1"/>
    <property type="molecule type" value="Genomic_DNA"/>
</dbReference>
<evidence type="ECO:0000259" key="10">
    <source>
        <dbReference type="Pfam" id="PF00155"/>
    </source>
</evidence>
<keyword evidence="5" id="KW-0169">Cobalamin biosynthesis</keyword>
<keyword evidence="12" id="KW-1185">Reference proteome</keyword>